<accession>A0A9P0DI96</accession>
<proteinExistence type="predicted"/>
<dbReference type="PROSITE" id="PS00233">
    <property type="entry name" value="CHIT_BIND_RR_1"/>
    <property type="match status" value="2"/>
</dbReference>
<dbReference type="PANTHER" id="PTHR12236:SF81">
    <property type="entry name" value="CUTICLE PROTEIN 19-LIKE PROTEIN"/>
    <property type="match status" value="1"/>
</dbReference>
<dbReference type="GO" id="GO:0005615">
    <property type="term" value="C:extracellular space"/>
    <property type="evidence" value="ECO:0007669"/>
    <property type="project" value="TreeGrafter"/>
</dbReference>
<dbReference type="PRINTS" id="PR00947">
    <property type="entry name" value="CUTICLE"/>
</dbReference>
<dbReference type="OrthoDB" id="6819000at2759"/>
<dbReference type="AlphaFoldDB" id="A0A9P0DI96"/>
<keyword evidence="1 2" id="KW-0193">Cuticle</keyword>
<dbReference type="PROSITE" id="PS51155">
    <property type="entry name" value="CHIT_BIND_RR_2"/>
    <property type="match status" value="2"/>
</dbReference>
<dbReference type="PANTHER" id="PTHR12236">
    <property type="entry name" value="STRUCTURAL CONTITUENT OF CUTICLE"/>
    <property type="match status" value="1"/>
</dbReference>
<dbReference type="GO" id="GO:0042302">
    <property type="term" value="F:structural constituent of cuticle"/>
    <property type="evidence" value="ECO:0007669"/>
    <property type="project" value="UniProtKB-UniRule"/>
</dbReference>
<feature type="region of interest" description="Disordered" evidence="3">
    <location>
        <begin position="317"/>
        <end position="351"/>
    </location>
</feature>
<evidence type="ECO:0000256" key="3">
    <source>
        <dbReference type="SAM" id="MobiDB-lite"/>
    </source>
</evidence>
<evidence type="ECO:0000256" key="2">
    <source>
        <dbReference type="PROSITE-ProRule" id="PRU00497"/>
    </source>
</evidence>
<reference evidence="5" key="2">
    <citation type="submission" date="2022-10" db="EMBL/GenBank/DDBJ databases">
        <authorList>
            <consortium name="ENA_rothamsted_submissions"/>
            <consortium name="culmorum"/>
            <person name="King R."/>
        </authorList>
    </citation>
    <scope>NUCLEOTIDE SEQUENCE</scope>
</reference>
<feature type="region of interest" description="Disordered" evidence="3">
    <location>
        <begin position="130"/>
        <end position="153"/>
    </location>
</feature>
<keyword evidence="6" id="KW-1185">Reference proteome</keyword>
<name>A0A9P0DI96_PHACE</name>
<dbReference type="GO" id="GO:0031012">
    <property type="term" value="C:extracellular matrix"/>
    <property type="evidence" value="ECO:0007669"/>
    <property type="project" value="TreeGrafter"/>
</dbReference>
<evidence type="ECO:0000256" key="4">
    <source>
        <dbReference type="SAM" id="SignalP"/>
    </source>
</evidence>
<feature type="chain" id="PRO_5040256980" evidence="4">
    <location>
        <begin position="20"/>
        <end position="516"/>
    </location>
</feature>
<protein>
    <submittedName>
        <fullName evidence="5">Uncharacterized protein</fullName>
    </submittedName>
</protein>
<dbReference type="Pfam" id="PF00379">
    <property type="entry name" value="Chitin_bind_4"/>
    <property type="match status" value="2"/>
</dbReference>
<dbReference type="InterPro" id="IPR000618">
    <property type="entry name" value="Insect_cuticle"/>
</dbReference>
<dbReference type="InterPro" id="IPR051217">
    <property type="entry name" value="Insect_Cuticle_Struc_Prot"/>
</dbReference>
<evidence type="ECO:0000313" key="5">
    <source>
        <dbReference type="EMBL" id="CAH1117868.1"/>
    </source>
</evidence>
<evidence type="ECO:0000313" key="6">
    <source>
        <dbReference type="Proteomes" id="UP001153737"/>
    </source>
</evidence>
<dbReference type="Proteomes" id="UP001153737">
    <property type="component" value="Chromosome 10"/>
</dbReference>
<feature type="compositionally biased region" description="Polar residues" evidence="3">
    <location>
        <begin position="335"/>
        <end position="344"/>
    </location>
</feature>
<keyword evidence="4" id="KW-0732">Signal</keyword>
<organism evidence="5 6">
    <name type="scientific">Phaedon cochleariae</name>
    <name type="common">Mustard beetle</name>
    <dbReference type="NCBI Taxonomy" id="80249"/>
    <lineage>
        <taxon>Eukaryota</taxon>
        <taxon>Metazoa</taxon>
        <taxon>Ecdysozoa</taxon>
        <taxon>Arthropoda</taxon>
        <taxon>Hexapoda</taxon>
        <taxon>Insecta</taxon>
        <taxon>Pterygota</taxon>
        <taxon>Neoptera</taxon>
        <taxon>Endopterygota</taxon>
        <taxon>Coleoptera</taxon>
        <taxon>Polyphaga</taxon>
        <taxon>Cucujiformia</taxon>
        <taxon>Chrysomeloidea</taxon>
        <taxon>Chrysomelidae</taxon>
        <taxon>Chrysomelinae</taxon>
        <taxon>Chrysomelini</taxon>
        <taxon>Phaedon</taxon>
    </lineage>
</organism>
<evidence type="ECO:0000256" key="1">
    <source>
        <dbReference type="ARBA" id="ARBA00022460"/>
    </source>
</evidence>
<gene>
    <name evidence="5" type="ORF">PHAECO_LOCUS1776</name>
</gene>
<dbReference type="InterPro" id="IPR031311">
    <property type="entry name" value="CHIT_BIND_RR_consensus"/>
</dbReference>
<reference evidence="5" key="1">
    <citation type="submission" date="2022-01" db="EMBL/GenBank/DDBJ databases">
        <authorList>
            <person name="King R."/>
        </authorList>
    </citation>
    <scope>NUCLEOTIDE SEQUENCE</scope>
</reference>
<feature type="region of interest" description="Disordered" evidence="3">
    <location>
        <begin position="203"/>
        <end position="237"/>
    </location>
</feature>
<feature type="signal peptide" evidence="4">
    <location>
        <begin position="1"/>
        <end position="19"/>
    </location>
</feature>
<dbReference type="EMBL" id="OU896716">
    <property type="protein sequence ID" value="CAH1117868.1"/>
    <property type="molecule type" value="Genomic_DNA"/>
</dbReference>
<sequence length="516" mass="58413">MWIYQICVSIFLMSTSTVGHNPGFHPYAPAHEDYIRHEIPTDYSFSYGVKDYHSGDVKHQWEKKDGDKVTGQYSLLESDGSVRTVDYTADKKNGFNAVVKHSGHFQHPIKGKEEHPISHNEVVLKPHVDHQPYQPHHTSEPVEIPPNHRPEYSQEPQYEWKYIYPDEQGYEEALAASKLEEAQHTTSYQANQEDASYNHYLHQEEAQESQRSTVASKYHPRYPPYNDVSSQGTKENHKPQLPVDLNLIKTEQVVPVDVSLVNPVEIDVTDQKKYSAQPSHELSQEELSRFLQEYYKSSKVTNEPLLEHGFKPIRSGVTQPIPGTFDSKKKPASTPGLSTFSSKKQAQHKLRVNSNRRLPKVRSHRQQYRYFTPINEEVAILSVLLVAAQAGYLSPATSYASSHLAAPISSHGYYAPVLAHGYGGHGYDEGRDYYAHPKYQFDYGVQDPHTGDHKSQHEVRDGDAVKGYYTVADPDGTLRTVHYTADDHNGFNAVVEKSGHAGHPQVYGGAAHGYYH</sequence>